<dbReference type="Pfam" id="PF12796">
    <property type="entry name" value="Ank_2"/>
    <property type="match status" value="1"/>
</dbReference>
<proteinExistence type="predicted"/>
<dbReference type="GO" id="GO:0005634">
    <property type="term" value="C:nucleus"/>
    <property type="evidence" value="ECO:0007669"/>
    <property type="project" value="TreeGrafter"/>
</dbReference>
<dbReference type="GO" id="GO:0010468">
    <property type="term" value="P:regulation of gene expression"/>
    <property type="evidence" value="ECO:0007669"/>
    <property type="project" value="TreeGrafter"/>
</dbReference>
<evidence type="ECO:0000256" key="3">
    <source>
        <dbReference type="PROSITE-ProRule" id="PRU00023"/>
    </source>
</evidence>
<dbReference type="Proteomes" id="UP000762676">
    <property type="component" value="Unassembled WGS sequence"/>
</dbReference>
<comment type="caution">
    <text evidence="4">The sequence shown here is derived from an EMBL/GenBank/DDBJ whole genome shotgun (WGS) entry which is preliminary data.</text>
</comment>
<keyword evidence="1" id="KW-0677">Repeat</keyword>
<dbReference type="InterPro" id="IPR002110">
    <property type="entry name" value="Ankyrin_rpt"/>
</dbReference>
<dbReference type="PROSITE" id="PS50297">
    <property type="entry name" value="ANK_REP_REGION"/>
    <property type="match status" value="1"/>
</dbReference>
<feature type="non-terminal residue" evidence="4">
    <location>
        <position position="1"/>
    </location>
</feature>
<name>A0AAV4FYH4_9GAST</name>
<keyword evidence="4" id="KW-0418">Kinase</keyword>
<dbReference type="Gene3D" id="1.25.40.20">
    <property type="entry name" value="Ankyrin repeat-containing domain"/>
    <property type="match status" value="1"/>
</dbReference>
<dbReference type="EMBL" id="BMAT01001016">
    <property type="protein sequence ID" value="GFR78314.1"/>
    <property type="molecule type" value="Genomic_DNA"/>
</dbReference>
<reference evidence="4 5" key="1">
    <citation type="journal article" date="2021" name="Elife">
        <title>Chloroplast acquisition without the gene transfer in kleptoplastic sea slugs, Plakobranchus ocellatus.</title>
        <authorList>
            <person name="Maeda T."/>
            <person name="Takahashi S."/>
            <person name="Yoshida T."/>
            <person name="Shimamura S."/>
            <person name="Takaki Y."/>
            <person name="Nagai Y."/>
            <person name="Toyoda A."/>
            <person name="Suzuki Y."/>
            <person name="Arimoto A."/>
            <person name="Ishii H."/>
            <person name="Satoh N."/>
            <person name="Nishiyama T."/>
            <person name="Hasebe M."/>
            <person name="Maruyama T."/>
            <person name="Minagawa J."/>
            <person name="Obokata J."/>
            <person name="Shigenobu S."/>
        </authorList>
    </citation>
    <scope>NUCLEOTIDE SEQUENCE [LARGE SCALE GENOMIC DNA]</scope>
</reference>
<keyword evidence="4" id="KW-0808">Transferase</keyword>
<organism evidence="4 5">
    <name type="scientific">Elysia marginata</name>
    <dbReference type="NCBI Taxonomy" id="1093978"/>
    <lineage>
        <taxon>Eukaryota</taxon>
        <taxon>Metazoa</taxon>
        <taxon>Spiralia</taxon>
        <taxon>Lophotrochozoa</taxon>
        <taxon>Mollusca</taxon>
        <taxon>Gastropoda</taxon>
        <taxon>Heterobranchia</taxon>
        <taxon>Euthyneura</taxon>
        <taxon>Panpulmonata</taxon>
        <taxon>Sacoglossa</taxon>
        <taxon>Placobranchoidea</taxon>
        <taxon>Plakobranchidae</taxon>
        <taxon>Elysia</taxon>
    </lineage>
</organism>
<dbReference type="InterPro" id="IPR036770">
    <property type="entry name" value="Ankyrin_rpt-contain_sf"/>
</dbReference>
<sequence>EKETALHCAAVRGNLDCVRILLEHGAPINNLDKRGSTALHLACQRHNSAIALLLLTSPECKLDLIDKPSQQPLTRIKLKLLGSTGVGKSTLVEALKCSYLGSFFKRRLHPPGATSVTSKTTKTRSKLSRQFSLPTPLNYSVGNPAYTKGIEVQAVNISGRLIEIS</sequence>
<dbReference type="SUPFAM" id="SSF48403">
    <property type="entry name" value="Ankyrin repeat"/>
    <property type="match status" value="1"/>
</dbReference>
<gene>
    <name evidence="4" type="ORF">ElyMa_000530800</name>
</gene>
<dbReference type="AlphaFoldDB" id="A0AAV4FYH4"/>
<evidence type="ECO:0000256" key="2">
    <source>
        <dbReference type="ARBA" id="ARBA00023043"/>
    </source>
</evidence>
<keyword evidence="2 3" id="KW-0040">ANK repeat</keyword>
<dbReference type="PROSITE" id="PS50088">
    <property type="entry name" value="ANK_REPEAT"/>
    <property type="match status" value="1"/>
</dbReference>
<dbReference type="PANTHER" id="PTHR24124">
    <property type="entry name" value="ANKYRIN REPEAT FAMILY A"/>
    <property type="match status" value="1"/>
</dbReference>
<dbReference type="GO" id="GO:0016301">
    <property type="term" value="F:kinase activity"/>
    <property type="evidence" value="ECO:0007669"/>
    <property type="project" value="UniProtKB-KW"/>
</dbReference>
<evidence type="ECO:0000256" key="1">
    <source>
        <dbReference type="ARBA" id="ARBA00022737"/>
    </source>
</evidence>
<dbReference type="SMART" id="SM00248">
    <property type="entry name" value="ANK"/>
    <property type="match status" value="2"/>
</dbReference>
<feature type="repeat" description="ANK" evidence="3">
    <location>
        <begin position="1"/>
        <end position="33"/>
    </location>
</feature>
<keyword evidence="5" id="KW-1185">Reference proteome</keyword>
<protein>
    <submittedName>
        <fullName evidence="4">Death-associated protein kinase 1</fullName>
    </submittedName>
</protein>
<evidence type="ECO:0000313" key="4">
    <source>
        <dbReference type="EMBL" id="GFR78314.1"/>
    </source>
</evidence>
<dbReference type="PANTHER" id="PTHR24124:SF14">
    <property type="entry name" value="CHROMOSOME UNDETERMINED SCAFFOLD_25, WHOLE GENOME SHOTGUN SEQUENCE"/>
    <property type="match status" value="1"/>
</dbReference>
<accession>A0AAV4FYH4</accession>
<evidence type="ECO:0000313" key="5">
    <source>
        <dbReference type="Proteomes" id="UP000762676"/>
    </source>
</evidence>